<dbReference type="EMBL" id="MSZX01000019">
    <property type="protein sequence ID" value="OPA73328.1"/>
    <property type="molecule type" value="Genomic_DNA"/>
</dbReference>
<gene>
    <name evidence="2" type="ORF">BVG16_29445</name>
</gene>
<reference evidence="2 3" key="1">
    <citation type="submission" date="2017-01" db="EMBL/GenBank/DDBJ databases">
        <title>Genome analysis of Paenibacillus selenitrireducens ES3-24.</title>
        <authorList>
            <person name="Xu D."/>
            <person name="Yao R."/>
            <person name="Zheng S."/>
        </authorList>
    </citation>
    <scope>NUCLEOTIDE SEQUENCE [LARGE SCALE GENOMIC DNA]</scope>
    <source>
        <strain evidence="2 3">ES3-24</strain>
    </source>
</reference>
<dbReference type="RefSeq" id="WP_078502775.1">
    <property type="nucleotide sequence ID" value="NZ_MSZX01000019.1"/>
</dbReference>
<evidence type="ECO:0000313" key="2">
    <source>
        <dbReference type="EMBL" id="OPA73328.1"/>
    </source>
</evidence>
<dbReference type="Gene3D" id="1.20.120.520">
    <property type="entry name" value="nmb1532 protein domain like"/>
    <property type="match status" value="1"/>
</dbReference>
<protein>
    <recommendedName>
        <fullName evidence="1">Hemerythrin-like domain-containing protein</fullName>
    </recommendedName>
</protein>
<dbReference type="OrthoDB" id="2678857at2"/>
<dbReference type="InterPro" id="IPR012312">
    <property type="entry name" value="Hemerythrin-like"/>
</dbReference>
<keyword evidence="3" id="KW-1185">Reference proteome</keyword>
<name>A0A1T2X0C7_9BACL</name>
<dbReference type="Pfam" id="PF01814">
    <property type="entry name" value="Hemerythrin"/>
    <property type="match status" value="1"/>
</dbReference>
<evidence type="ECO:0000313" key="3">
    <source>
        <dbReference type="Proteomes" id="UP000190188"/>
    </source>
</evidence>
<dbReference type="AlphaFoldDB" id="A0A1T2X0C7"/>
<evidence type="ECO:0000259" key="1">
    <source>
        <dbReference type="Pfam" id="PF01814"/>
    </source>
</evidence>
<sequence length="150" mass="17117">MSGRALKNVDSHSSIHEAALEEAKELVEILHRCLTEGEHDKALEVAYINVEHWETRTLQHAESEEGGLYKEVVEANAELRETVAALTRDHNLMRYLVRDIKEMLENEGASDQVLQRFYALILIDTYHNHDEETMIGHEMEAPRHASGEAS</sequence>
<dbReference type="Proteomes" id="UP000190188">
    <property type="component" value="Unassembled WGS sequence"/>
</dbReference>
<organism evidence="2 3">
    <name type="scientific">Paenibacillus selenitireducens</name>
    <dbReference type="NCBI Taxonomy" id="1324314"/>
    <lineage>
        <taxon>Bacteria</taxon>
        <taxon>Bacillati</taxon>
        <taxon>Bacillota</taxon>
        <taxon>Bacilli</taxon>
        <taxon>Bacillales</taxon>
        <taxon>Paenibacillaceae</taxon>
        <taxon>Paenibacillus</taxon>
    </lineage>
</organism>
<proteinExistence type="predicted"/>
<dbReference type="STRING" id="1324314.BVG16_29445"/>
<accession>A0A1T2X0C7</accession>
<feature type="domain" description="Hemerythrin-like" evidence="1">
    <location>
        <begin position="22"/>
        <end position="134"/>
    </location>
</feature>
<comment type="caution">
    <text evidence="2">The sequence shown here is derived from an EMBL/GenBank/DDBJ whole genome shotgun (WGS) entry which is preliminary data.</text>
</comment>